<evidence type="ECO:0000313" key="6">
    <source>
        <dbReference type="Proteomes" id="UP000480556"/>
    </source>
</evidence>
<dbReference type="Proteomes" id="UP000327478">
    <property type="component" value="Chromosome"/>
</dbReference>
<proteinExistence type="predicted"/>
<gene>
    <name evidence="3" type="primary">filE</name>
    <name evidence="4" type="ORF">GFH30_02785</name>
    <name evidence="3" type="ORF">GHJ48_12430</name>
</gene>
<evidence type="ECO:0000256" key="1">
    <source>
        <dbReference type="SAM" id="MobiDB-lite"/>
    </source>
</evidence>
<evidence type="ECO:0000313" key="4">
    <source>
        <dbReference type="EMBL" id="QGA10388.1"/>
    </source>
</evidence>
<feature type="compositionally biased region" description="Low complexity" evidence="1">
    <location>
        <begin position="53"/>
        <end position="71"/>
    </location>
</feature>
<dbReference type="AlphaFoldDB" id="A0A5Q0P3L0"/>
<dbReference type="EMBL" id="WITK01000025">
    <property type="protein sequence ID" value="MQW93187.1"/>
    <property type="molecule type" value="Genomic_DNA"/>
</dbReference>
<evidence type="ECO:0000313" key="5">
    <source>
        <dbReference type="Proteomes" id="UP000327478"/>
    </source>
</evidence>
<dbReference type="InterPro" id="IPR049782">
    <property type="entry name" value="FilE-like"/>
</dbReference>
<evidence type="ECO:0000313" key="3">
    <source>
        <dbReference type="EMBL" id="MQW93187.1"/>
    </source>
</evidence>
<dbReference type="Proteomes" id="UP000480556">
    <property type="component" value="Unassembled WGS sequence"/>
</dbReference>
<sequence length="390" mass="43115">MINLGMKSILSLAVLQGTVVYAGTFHTIIGPDGRPLVVQRNESPKPKHERVKNVTPQVTTPTVVTPSSNQPMTQPPGVSTSPTQQPARQQPKPLEDKPIVPSVAVFPQSQQEVVVKLIQVDKTPEIPPKTEVVVTQKSVEAEVAEPVSKPVQKLTTPSGFNDLDGEQYVSNEYLEDKEFNLEGKKRFYTMPEGVMDSKGGSIRLQTIEREKGVGKSVIQALFRNNRVADTGPIVLASTYYRVSQNDSIEGLGKACFSDKKIKKSKVLVKDKDVNLWPRAPLANDFDYEVVKLEAPVQNVKIHSYAARENNPTFYWPFVVFLDDQACVLEGAGGYKNQELESNAIQHMHIEGIVQVPKNSHYILMTPLASAIDVDQHGLSNQGQLKLSVIR</sequence>
<dbReference type="NCBIfam" id="NF033645">
    <property type="entry name" value="pilus_FilE"/>
    <property type="match status" value="1"/>
</dbReference>
<organism evidence="3 6">
    <name type="scientific">Acinetobacter wanghuae</name>
    <dbReference type="NCBI Taxonomy" id="2662362"/>
    <lineage>
        <taxon>Bacteria</taxon>
        <taxon>Pseudomonadati</taxon>
        <taxon>Pseudomonadota</taxon>
        <taxon>Gammaproteobacteria</taxon>
        <taxon>Moraxellales</taxon>
        <taxon>Moraxellaceae</taxon>
        <taxon>Acinetobacter</taxon>
    </lineage>
</organism>
<reference evidence="5 6" key="1">
    <citation type="submission" date="2019-10" db="EMBL/GenBank/DDBJ databases">
        <authorList>
            <person name="Dong K."/>
        </authorList>
    </citation>
    <scope>NUCLEOTIDE SEQUENCE [LARGE SCALE GENOMIC DNA]</scope>
    <source>
        <strain evidence="4">Dk386</strain>
        <strain evidence="5">dk386</strain>
        <strain evidence="6">dk771</strain>
        <strain evidence="3">Dk771</strain>
    </source>
</reference>
<dbReference type="Pfam" id="PF22881">
    <property type="entry name" value="FilE_C"/>
    <property type="match status" value="1"/>
</dbReference>
<evidence type="ECO:0000259" key="2">
    <source>
        <dbReference type="Pfam" id="PF22881"/>
    </source>
</evidence>
<feature type="compositionally biased region" description="Polar residues" evidence="1">
    <location>
        <begin position="76"/>
        <end position="88"/>
    </location>
</feature>
<feature type="region of interest" description="Disordered" evidence="1">
    <location>
        <begin position="31"/>
        <end position="95"/>
    </location>
</feature>
<name>A0A5Q0P3L0_9GAMM</name>
<accession>A0A5Q0P3L0</accession>
<dbReference type="InterPro" id="IPR055226">
    <property type="entry name" value="FilE_C"/>
</dbReference>
<dbReference type="EMBL" id="CP045650">
    <property type="protein sequence ID" value="QGA10388.1"/>
    <property type="molecule type" value="Genomic_DNA"/>
</dbReference>
<protein>
    <submittedName>
        <fullName evidence="3">Pilus assembly protein FilE</fullName>
    </submittedName>
</protein>
<feature type="domain" description="FilE C-terminal" evidence="2">
    <location>
        <begin position="230"/>
        <end position="390"/>
    </location>
</feature>
<keyword evidence="5" id="KW-1185">Reference proteome</keyword>